<feature type="transmembrane region" description="Helical" evidence="5">
    <location>
        <begin position="363"/>
        <end position="384"/>
    </location>
</feature>
<dbReference type="PANTHER" id="PTHR37422">
    <property type="entry name" value="TEICHURONIC ACID BIOSYNTHESIS PROTEIN TUAE"/>
    <property type="match status" value="1"/>
</dbReference>
<dbReference type="EMBL" id="CAVK010000159">
    <property type="protein sequence ID" value="CCW18955.1"/>
    <property type="molecule type" value="Genomic_DNA"/>
</dbReference>
<keyword evidence="4 5" id="KW-0472">Membrane</keyword>
<evidence type="ECO:0000256" key="1">
    <source>
        <dbReference type="ARBA" id="ARBA00004141"/>
    </source>
</evidence>
<evidence type="ECO:0000313" key="7">
    <source>
        <dbReference type="EMBL" id="CCW18955.1"/>
    </source>
</evidence>
<dbReference type="Pfam" id="PF04932">
    <property type="entry name" value="Wzy_C"/>
    <property type="match status" value="1"/>
</dbReference>
<dbReference type="InterPro" id="IPR007016">
    <property type="entry name" value="O-antigen_ligase-rel_domated"/>
</dbReference>
<feature type="transmembrane region" description="Helical" evidence="5">
    <location>
        <begin position="63"/>
        <end position="82"/>
    </location>
</feature>
<reference evidence="8" key="2">
    <citation type="submission" date="2013-04" db="EMBL/GenBank/DDBJ databases">
        <title>Bisphenol A degrading Sphingobium sp. strain BiD32.</title>
        <authorList>
            <person name="Nielsen J.L."/>
            <person name="Zhou N.A."/>
            <person name="Kjeldal H."/>
        </authorList>
    </citation>
    <scope>NUCLEOTIDE SEQUENCE [LARGE SCALE GENOMIC DNA]</scope>
    <source>
        <strain evidence="8">BiD32</strain>
    </source>
</reference>
<feature type="transmembrane region" description="Helical" evidence="5">
    <location>
        <begin position="425"/>
        <end position="441"/>
    </location>
</feature>
<evidence type="ECO:0000256" key="3">
    <source>
        <dbReference type="ARBA" id="ARBA00022989"/>
    </source>
</evidence>
<evidence type="ECO:0000256" key="2">
    <source>
        <dbReference type="ARBA" id="ARBA00022692"/>
    </source>
</evidence>
<reference evidence="7 8" key="1">
    <citation type="submission" date="2013-03" db="EMBL/GenBank/DDBJ databases">
        <authorList>
            <person name="Le V."/>
        </authorList>
    </citation>
    <scope>NUCLEOTIDE SEQUENCE [LARGE SCALE GENOMIC DNA]</scope>
    <source>
        <strain evidence="7 8">BiD32</strain>
    </source>
</reference>
<keyword evidence="2 5" id="KW-0812">Transmembrane</keyword>
<feature type="transmembrane region" description="Helical" evidence="5">
    <location>
        <begin position="237"/>
        <end position="259"/>
    </location>
</feature>
<dbReference type="InterPro" id="IPR051533">
    <property type="entry name" value="WaaL-like"/>
</dbReference>
<gene>
    <name evidence="7" type="ORF">EBBID32_33130</name>
</gene>
<feature type="transmembrane region" description="Helical" evidence="5">
    <location>
        <begin position="271"/>
        <end position="294"/>
    </location>
</feature>
<accession>N1MNZ4</accession>
<name>N1MNZ4_9SPHN</name>
<dbReference type="PANTHER" id="PTHR37422:SF17">
    <property type="entry name" value="O-ANTIGEN LIGASE"/>
    <property type="match status" value="1"/>
</dbReference>
<comment type="caution">
    <text evidence="7">The sequence shown here is derived from an EMBL/GenBank/DDBJ whole genome shotgun (WGS) entry which is preliminary data.</text>
</comment>
<feature type="domain" description="O-antigen ligase-related" evidence="6">
    <location>
        <begin position="220"/>
        <end position="376"/>
    </location>
</feature>
<feature type="transmembrane region" description="Helical" evidence="5">
    <location>
        <begin position="94"/>
        <end position="112"/>
    </location>
</feature>
<evidence type="ECO:0000256" key="5">
    <source>
        <dbReference type="SAM" id="Phobius"/>
    </source>
</evidence>
<dbReference type="GO" id="GO:0016020">
    <property type="term" value="C:membrane"/>
    <property type="evidence" value="ECO:0007669"/>
    <property type="project" value="UniProtKB-SubCell"/>
</dbReference>
<keyword evidence="8" id="KW-1185">Reference proteome</keyword>
<sequence length="450" mass="50050">MTQMLSANSAHPSAMVGSARAHSNLELRYAIGIVVYILLYPALLSALAGNWAGAIEQREEGSAIIQLLSIAVYGPALFIMVARFGEVIRYLRPAWPLLLLLLWAAASILWSVEPDAALRRFFALILFSQAVLFVAMQQRHEQWLPIIAKICLVVLVINIISLAIPGVGLNFVGKYAESGSIRGIYPGKNYFGPVLAFSMLIFATQAFATQGAARRRWAAVVLVSLVLLFFSNSRTTLIGFAGGFGAMWLTRFVVIPEGWQRHLTLQLRAGLSVFALFGTIVVLPSLLIGLLTLLGRDLTLSGRTRLWDYAYAIGIDRPMMGAGYKTFWVDKLTANLRDFHAHWSEGSATMAMTANGHNGYLDMWLELGIVGLFCFLFAWFIFLARSLRNIRQTRDPANLFHVGIWAYYSIYSITDSNILTHSDLSWFFVTYGFLTLGIASYRSRAPRLQS</sequence>
<dbReference type="Proteomes" id="UP000013201">
    <property type="component" value="Unassembled WGS sequence"/>
</dbReference>
<evidence type="ECO:0000259" key="6">
    <source>
        <dbReference type="Pfam" id="PF04932"/>
    </source>
</evidence>
<keyword evidence="3 5" id="KW-1133">Transmembrane helix</keyword>
<feature type="transmembrane region" description="Helical" evidence="5">
    <location>
        <begin position="118"/>
        <end position="135"/>
    </location>
</feature>
<organism evidence="7 8">
    <name type="scientific">Sphingobium indicum BiD32</name>
    <dbReference type="NCBI Taxonomy" id="1301087"/>
    <lineage>
        <taxon>Bacteria</taxon>
        <taxon>Pseudomonadati</taxon>
        <taxon>Pseudomonadota</taxon>
        <taxon>Alphaproteobacteria</taxon>
        <taxon>Sphingomonadales</taxon>
        <taxon>Sphingomonadaceae</taxon>
        <taxon>Sphingobium</taxon>
    </lineage>
</organism>
<evidence type="ECO:0000256" key="4">
    <source>
        <dbReference type="ARBA" id="ARBA00023136"/>
    </source>
</evidence>
<feature type="transmembrane region" description="Helical" evidence="5">
    <location>
        <begin position="215"/>
        <end position="231"/>
    </location>
</feature>
<feature type="transmembrane region" description="Helical" evidence="5">
    <location>
        <begin position="396"/>
        <end position="413"/>
    </location>
</feature>
<evidence type="ECO:0000313" key="8">
    <source>
        <dbReference type="Proteomes" id="UP000013201"/>
    </source>
</evidence>
<dbReference type="AlphaFoldDB" id="N1MNZ4"/>
<proteinExistence type="predicted"/>
<comment type="subcellular location">
    <subcellularLocation>
        <location evidence="1">Membrane</location>
        <topology evidence="1">Multi-pass membrane protein</topology>
    </subcellularLocation>
</comment>
<feature type="transmembrane region" description="Helical" evidence="5">
    <location>
        <begin position="190"/>
        <end position="208"/>
    </location>
</feature>
<dbReference type="RefSeq" id="WP_006960779.1">
    <property type="nucleotide sequence ID" value="NZ_CAVK010000159.1"/>
</dbReference>
<protein>
    <recommendedName>
        <fullName evidence="6">O-antigen ligase-related domain-containing protein</fullName>
    </recommendedName>
</protein>
<feature type="transmembrane region" description="Helical" evidence="5">
    <location>
        <begin position="29"/>
        <end position="51"/>
    </location>
</feature>
<feature type="transmembrane region" description="Helical" evidence="5">
    <location>
        <begin position="147"/>
        <end position="170"/>
    </location>
</feature>